<dbReference type="RefSeq" id="WP_052509262.1">
    <property type="nucleotide sequence ID" value="NZ_JXZB01000002.1"/>
</dbReference>
<name>A0A0D0N996_KITGR</name>
<dbReference type="PROSITE" id="PS00893">
    <property type="entry name" value="NUDIX_BOX"/>
    <property type="match status" value="1"/>
</dbReference>
<dbReference type="Gene3D" id="3.90.79.10">
    <property type="entry name" value="Nucleoside Triphosphate Pyrophosphohydrolase"/>
    <property type="match status" value="1"/>
</dbReference>
<evidence type="ECO:0000256" key="2">
    <source>
        <dbReference type="ARBA" id="ARBA00022801"/>
    </source>
</evidence>
<dbReference type="STRING" id="2064.TR51_11515"/>
<evidence type="ECO:0000313" key="6">
    <source>
        <dbReference type="Proteomes" id="UP000032066"/>
    </source>
</evidence>
<dbReference type="Pfam" id="PF00293">
    <property type="entry name" value="NUDIX"/>
    <property type="match status" value="1"/>
</dbReference>
<dbReference type="PATRIC" id="fig|2064.6.peg.2475"/>
<evidence type="ECO:0000256" key="3">
    <source>
        <dbReference type="RuleBase" id="RU003476"/>
    </source>
</evidence>
<evidence type="ECO:0000313" key="5">
    <source>
        <dbReference type="EMBL" id="KIQ64775.1"/>
    </source>
</evidence>
<accession>A0A0D0N996</accession>
<sequence length="152" mass="16514">MTVTSPEFVADLAADAEAAGISGFVAAAVIRHDGRVLFVRRNPDDYMGGRWEIPSGTVEDGESILEALYRETAEETGLTIGEVVDYLGHFDYSNSRGTLTRQFNFSVTVEKAEPVILTEHDAHEWALPTEPPAVTDSLGRIIGAIPQAQTDH</sequence>
<dbReference type="EMBL" id="JXZB01000002">
    <property type="protein sequence ID" value="KIQ64775.1"/>
    <property type="molecule type" value="Genomic_DNA"/>
</dbReference>
<dbReference type="PRINTS" id="PR00502">
    <property type="entry name" value="NUDIXFAMILY"/>
</dbReference>
<dbReference type="PANTHER" id="PTHR43736:SF1">
    <property type="entry name" value="DIHYDRONEOPTERIN TRIPHOSPHATE DIPHOSPHATASE"/>
    <property type="match status" value="1"/>
</dbReference>
<dbReference type="InterPro" id="IPR015797">
    <property type="entry name" value="NUDIX_hydrolase-like_dom_sf"/>
</dbReference>
<dbReference type="AlphaFoldDB" id="A0A0D0N996"/>
<dbReference type="PANTHER" id="PTHR43736">
    <property type="entry name" value="ADP-RIBOSE PYROPHOSPHATASE"/>
    <property type="match status" value="1"/>
</dbReference>
<dbReference type="PROSITE" id="PS51462">
    <property type="entry name" value="NUDIX"/>
    <property type="match status" value="1"/>
</dbReference>
<proteinExistence type="inferred from homology"/>
<comment type="caution">
    <text evidence="5">The sequence shown here is derived from an EMBL/GenBank/DDBJ whole genome shotgun (WGS) entry which is preliminary data.</text>
</comment>
<evidence type="ECO:0000259" key="4">
    <source>
        <dbReference type="PROSITE" id="PS51462"/>
    </source>
</evidence>
<gene>
    <name evidence="5" type="ORF">TR51_11515</name>
</gene>
<comment type="similarity">
    <text evidence="1 3">Belongs to the Nudix hydrolase family.</text>
</comment>
<feature type="domain" description="Nudix hydrolase" evidence="4">
    <location>
        <begin position="19"/>
        <end position="149"/>
    </location>
</feature>
<dbReference type="Proteomes" id="UP000032066">
    <property type="component" value="Unassembled WGS sequence"/>
</dbReference>
<keyword evidence="2 3" id="KW-0378">Hydrolase</keyword>
<dbReference type="InterPro" id="IPR020084">
    <property type="entry name" value="NUDIX_hydrolase_CS"/>
</dbReference>
<organism evidence="5 6">
    <name type="scientific">Kitasatospora griseola</name>
    <name type="common">Streptomyces griseolosporeus</name>
    <dbReference type="NCBI Taxonomy" id="2064"/>
    <lineage>
        <taxon>Bacteria</taxon>
        <taxon>Bacillati</taxon>
        <taxon>Actinomycetota</taxon>
        <taxon>Actinomycetes</taxon>
        <taxon>Kitasatosporales</taxon>
        <taxon>Streptomycetaceae</taxon>
        <taxon>Kitasatospora</taxon>
    </lineage>
</organism>
<evidence type="ECO:0000256" key="1">
    <source>
        <dbReference type="ARBA" id="ARBA00005582"/>
    </source>
</evidence>
<dbReference type="InterPro" id="IPR020476">
    <property type="entry name" value="Nudix_hydrolase"/>
</dbReference>
<dbReference type="GO" id="GO:0016787">
    <property type="term" value="F:hydrolase activity"/>
    <property type="evidence" value="ECO:0007669"/>
    <property type="project" value="UniProtKB-KW"/>
</dbReference>
<dbReference type="SUPFAM" id="SSF55811">
    <property type="entry name" value="Nudix"/>
    <property type="match status" value="1"/>
</dbReference>
<dbReference type="InterPro" id="IPR000086">
    <property type="entry name" value="NUDIX_hydrolase_dom"/>
</dbReference>
<reference evidence="5 6" key="1">
    <citation type="submission" date="2015-02" db="EMBL/GenBank/DDBJ databases">
        <title>Draft genome sequence of Kitasatospora griseola MF730-N6, a bafilomycin, terpentecin and satosporin producer.</title>
        <authorList>
            <person name="Arens J.C."/>
            <person name="Haltli B."/>
            <person name="Kerr R.G."/>
        </authorList>
    </citation>
    <scope>NUCLEOTIDE SEQUENCE [LARGE SCALE GENOMIC DNA]</scope>
    <source>
        <strain evidence="5 6">MF730-N6</strain>
    </source>
</reference>
<keyword evidence="6" id="KW-1185">Reference proteome</keyword>
<protein>
    <submittedName>
        <fullName evidence="5">DNA mismatch repair protein MutT</fullName>
    </submittedName>
</protein>